<dbReference type="EMBL" id="JAHYIQ010000015">
    <property type="protein sequence ID" value="KAK1125953.1"/>
    <property type="molecule type" value="Genomic_DNA"/>
</dbReference>
<organism evidence="1 2">
    <name type="scientific">Melipona bicolor</name>
    <dbReference type="NCBI Taxonomy" id="60889"/>
    <lineage>
        <taxon>Eukaryota</taxon>
        <taxon>Metazoa</taxon>
        <taxon>Ecdysozoa</taxon>
        <taxon>Arthropoda</taxon>
        <taxon>Hexapoda</taxon>
        <taxon>Insecta</taxon>
        <taxon>Pterygota</taxon>
        <taxon>Neoptera</taxon>
        <taxon>Endopterygota</taxon>
        <taxon>Hymenoptera</taxon>
        <taxon>Apocrita</taxon>
        <taxon>Aculeata</taxon>
        <taxon>Apoidea</taxon>
        <taxon>Anthophila</taxon>
        <taxon>Apidae</taxon>
        <taxon>Melipona</taxon>
    </lineage>
</organism>
<comment type="caution">
    <text evidence="1">The sequence shown here is derived from an EMBL/GenBank/DDBJ whole genome shotgun (WGS) entry which is preliminary data.</text>
</comment>
<dbReference type="AlphaFoldDB" id="A0AA40FVQ2"/>
<dbReference type="Proteomes" id="UP001177670">
    <property type="component" value="Unassembled WGS sequence"/>
</dbReference>
<accession>A0AA40FVQ2</accession>
<sequence>MRTQIVSQSRQNKRFVISVRNEKTRKREKCRLEYQLREKRGIKHAFLSRSSLEYSEFDPPLSLFLSLSLSIPRAPPGLPTPETFTPFSLHRARSVPGFRATIYQRPPRGSLPMNSYLKRACRGRSLAAQQTGNTRGCNMVLRKLFLPGDDGM</sequence>
<reference evidence="1" key="1">
    <citation type="submission" date="2021-10" db="EMBL/GenBank/DDBJ databases">
        <title>Melipona bicolor Genome sequencing and assembly.</title>
        <authorList>
            <person name="Araujo N.S."/>
            <person name="Arias M.C."/>
        </authorList>
    </citation>
    <scope>NUCLEOTIDE SEQUENCE</scope>
    <source>
        <strain evidence="1">USP_2M_L1-L4_2017</strain>
        <tissue evidence="1">Whole body</tissue>
    </source>
</reference>
<proteinExistence type="predicted"/>
<keyword evidence="2" id="KW-1185">Reference proteome</keyword>
<gene>
    <name evidence="1" type="ORF">K0M31_005486</name>
</gene>
<evidence type="ECO:0000313" key="1">
    <source>
        <dbReference type="EMBL" id="KAK1125953.1"/>
    </source>
</evidence>
<evidence type="ECO:0000313" key="2">
    <source>
        <dbReference type="Proteomes" id="UP001177670"/>
    </source>
</evidence>
<name>A0AA40FVQ2_9HYME</name>
<protein>
    <submittedName>
        <fullName evidence="1">Uncharacterized protein</fullName>
    </submittedName>
</protein>